<evidence type="ECO:0000256" key="4">
    <source>
        <dbReference type="ARBA" id="ARBA00022759"/>
    </source>
</evidence>
<dbReference type="InterPro" id="IPR001584">
    <property type="entry name" value="Integrase_cat-core"/>
</dbReference>
<gene>
    <name evidence="10" type="ORF">O181_008435</name>
</gene>
<evidence type="ECO:0000313" key="11">
    <source>
        <dbReference type="Proteomes" id="UP000765509"/>
    </source>
</evidence>
<dbReference type="InterPro" id="IPR050951">
    <property type="entry name" value="Retrovirus_Pol_polyprotein"/>
</dbReference>
<evidence type="ECO:0000259" key="9">
    <source>
        <dbReference type="PROSITE" id="PS50994"/>
    </source>
</evidence>
<dbReference type="InterPro" id="IPR056924">
    <property type="entry name" value="SH3_Tf2-1"/>
</dbReference>
<dbReference type="GO" id="GO:0003723">
    <property type="term" value="F:RNA binding"/>
    <property type="evidence" value="ECO:0007669"/>
    <property type="project" value="UniProtKB-KW"/>
</dbReference>
<sequence length="490" mass="56370">THASDYALHAVLSQVNDSENNPIAFDSRKLLPAELNYEINEKELLGILWALKCWGAFLLSLSNSFEAGCFTRCLVTLGRPEPRELVDFIRKNPQNFHQLIKKDGIKESRFFSIKVEIFSHLVAKIQKEVWKDKDYKEILKQLARGESVTDYSLEPQAKLLLFKDRVEKTLKLIQRDFYWAGMNQFIKDYVSLFVERLSKLAIFIPTYGTITSLELAQIFISHVFSKDGLPVTIVSDRGSLFVSSFWTNLCQQLKISRDLSTAFRPETDGQTERVNHIIEQYLWINPSLDSIHISQDSHAGTLSTRLQSVHQVVKKKLESAIRRFKKYADRNRSIPPDFQPGDKVWLASKSIKNKRPTKKLSEILLGPFEVLKKIGSHAYHLKLPQQWKSVHPVFHVSLLEPVKQSSIPNFNQLPSPPVLAEEQEEWEVAHVLDSKLKRGKLWYLVEGKGYSEDPERTTWEPASNLTNSPNIFKNFHSLYPDNPGLNTSRV</sequence>
<dbReference type="InterPro" id="IPR041373">
    <property type="entry name" value="RT_RNaseH"/>
</dbReference>
<dbReference type="PROSITE" id="PS50994">
    <property type="entry name" value="INTEGRASE"/>
    <property type="match status" value="1"/>
</dbReference>
<feature type="domain" description="Chromo" evidence="8">
    <location>
        <begin position="426"/>
        <end position="476"/>
    </location>
</feature>
<evidence type="ECO:0000256" key="2">
    <source>
        <dbReference type="ARBA" id="ARBA00022695"/>
    </source>
</evidence>
<dbReference type="SUPFAM" id="SSF56672">
    <property type="entry name" value="DNA/RNA polymerases"/>
    <property type="match status" value="1"/>
</dbReference>
<keyword evidence="4" id="KW-0255">Endonuclease</keyword>
<dbReference type="Pfam" id="PF00385">
    <property type="entry name" value="Chromo"/>
    <property type="match status" value="1"/>
</dbReference>
<dbReference type="GO" id="GO:0004519">
    <property type="term" value="F:endonuclease activity"/>
    <property type="evidence" value="ECO:0007669"/>
    <property type="project" value="UniProtKB-KW"/>
</dbReference>
<dbReference type="GO" id="GO:0005634">
    <property type="term" value="C:nucleus"/>
    <property type="evidence" value="ECO:0007669"/>
    <property type="project" value="UniProtKB-ARBA"/>
</dbReference>
<proteinExistence type="predicted"/>
<keyword evidence="1" id="KW-0808">Transferase</keyword>
<dbReference type="Proteomes" id="UP000765509">
    <property type="component" value="Unassembled WGS sequence"/>
</dbReference>
<dbReference type="InterPro" id="IPR012337">
    <property type="entry name" value="RNaseH-like_sf"/>
</dbReference>
<keyword evidence="3" id="KW-0540">Nuclease</keyword>
<dbReference type="AlphaFoldDB" id="A0A9Q3BPX8"/>
<feature type="non-terminal residue" evidence="10">
    <location>
        <position position="490"/>
    </location>
</feature>
<keyword evidence="6" id="KW-0694">RNA-binding</keyword>
<evidence type="ECO:0000256" key="3">
    <source>
        <dbReference type="ARBA" id="ARBA00022722"/>
    </source>
</evidence>
<feature type="domain" description="Integrase catalytic" evidence="9">
    <location>
        <begin position="151"/>
        <end position="343"/>
    </location>
</feature>
<dbReference type="InterPro" id="IPR043502">
    <property type="entry name" value="DNA/RNA_pol_sf"/>
</dbReference>
<evidence type="ECO:0000256" key="7">
    <source>
        <dbReference type="ARBA" id="ARBA00022918"/>
    </source>
</evidence>
<dbReference type="PANTHER" id="PTHR37984:SF5">
    <property type="entry name" value="PROTEIN NYNRIN-LIKE"/>
    <property type="match status" value="1"/>
</dbReference>
<dbReference type="PROSITE" id="PS50013">
    <property type="entry name" value="CHROMO_2"/>
    <property type="match status" value="1"/>
</dbReference>
<dbReference type="GO" id="GO:0015074">
    <property type="term" value="P:DNA integration"/>
    <property type="evidence" value="ECO:0007669"/>
    <property type="project" value="InterPro"/>
</dbReference>
<dbReference type="GO" id="GO:0016787">
    <property type="term" value="F:hydrolase activity"/>
    <property type="evidence" value="ECO:0007669"/>
    <property type="project" value="UniProtKB-KW"/>
</dbReference>
<accession>A0A9Q3BPX8</accession>
<dbReference type="SUPFAM" id="SSF54160">
    <property type="entry name" value="Chromo domain-like"/>
    <property type="match status" value="1"/>
</dbReference>
<evidence type="ECO:0000313" key="10">
    <source>
        <dbReference type="EMBL" id="MBW0468720.1"/>
    </source>
</evidence>
<reference evidence="10" key="1">
    <citation type="submission" date="2021-03" db="EMBL/GenBank/DDBJ databases">
        <title>Draft genome sequence of rust myrtle Austropuccinia psidii MF-1, a brazilian biotype.</title>
        <authorList>
            <person name="Quecine M.C."/>
            <person name="Pachon D.M.R."/>
            <person name="Bonatelli M.L."/>
            <person name="Correr F.H."/>
            <person name="Franceschini L.M."/>
            <person name="Leite T.F."/>
            <person name="Margarido G.R.A."/>
            <person name="Almeida C.A."/>
            <person name="Ferrarezi J.A."/>
            <person name="Labate C.A."/>
        </authorList>
    </citation>
    <scope>NUCLEOTIDE SEQUENCE</scope>
    <source>
        <strain evidence="10">MF-1</strain>
    </source>
</reference>
<dbReference type="Pfam" id="PF24626">
    <property type="entry name" value="SH3_Tf2-1"/>
    <property type="match status" value="1"/>
</dbReference>
<dbReference type="GO" id="GO:0006338">
    <property type="term" value="P:chromatin remodeling"/>
    <property type="evidence" value="ECO:0007669"/>
    <property type="project" value="UniProtKB-ARBA"/>
</dbReference>
<evidence type="ECO:0000256" key="6">
    <source>
        <dbReference type="ARBA" id="ARBA00022884"/>
    </source>
</evidence>
<dbReference type="Gene3D" id="2.40.50.40">
    <property type="match status" value="1"/>
</dbReference>
<organism evidence="10 11">
    <name type="scientific">Austropuccinia psidii MF-1</name>
    <dbReference type="NCBI Taxonomy" id="1389203"/>
    <lineage>
        <taxon>Eukaryota</taxon>
        <taxon>Fungi</taxon>
        <taxon>Dikarya</taxon>
        <taxon>Basidiomycota</taxon>
        <taxon>Pucciniomycotina</taxon>
        <taxon>Pucciniomycetes</taxon>
        <taxon>Pucciniales</taxon>
        <taxon>Sphaerophragmiaceae</taxon>
        <taxon>Austropuccinia</taxon>
    </lineage>
</organism>
<dbReference type="CDD" id="cd00024">
    <property type="entry name" value="CD_CSD"/>
    <property type="match status" value="1"/>
</dbReference>
<dbReference type="InterPro" id="IPR016197">
    <property type="entry name" value="Chromo-like_dom_sf"/>
</dbReference>
<dbReference type="Gene3D" id="3.30.420.10">
    <property type="entry name" value="Ribonuclease H-like superfamily/Ribonuclease H"/>
    <property type="match status" value="1"/>
</dbReference>
<evidence type="ECO:0000259" key="8">
    <source>
        <dbReference type="PROSITE" id="PS50013"/>
    </source>
</evidence>
<dbReference type="InterPro" id="IPR036397">
    <property type="entry name" value="RNaseH_sf"/>
</dbReference>
<name>A0A9Q3BPX8_9BASI</name>
<evidence type="ECO:0000256" key="1">
    <source>
        <dbReference type="ARBA" id="ARBA00022679"/>
    </source>
</evidence>
<protein>
    <recommendedName>
        <fullName evidence="12">Integrase catalytic domain-containing protein</fullName>
    </recommendedName>
</protein>
<evidence type="ECO:0008006" key="12">
    <source>
        <dbReference type="Google" id="ProtNLM"/>
    </source>
</evidence>
<dbReference type="Pfam" id="PF17917">
    <property type="entry name" value="RT_RNaseH"/>
    <property type="match status" value="1"/>
</dbReference>
<evidence type="ECO:0000256" key="5">
    <source>
        <dbReference type="ARBA" id="ARBA00022801"/>
    </source>
</evidence>
<keyword evidence="2" id="KW-0548">Nucleotidyltransferase</keyword>
<dbReference type="PANTHER" id="PTHR37984">
    <property type="entry name" value="PROTEIN CBG26694"/>
    <property type="match status" value="1"/>
</dbReference>
<keyword evidence="11" id="KW-1185">Reference proteome</keyword>
<keyword evidence="7" id="KW-0695">RNA-directed DNA polymerase</keyword>
<dbReference type="InterPro" id="IPR023780">
    <property type="entry name" value="Chromo_domain"/>
</dbReference>
<dbReference type="SUPFAM" id="SSF53098">
    <property type="entry name" value="Ribonuclease H-like"/>
    <property type="match status" value="1"/>
</dbReference>
<keyword evidence="5" id="KW-0378">Hydrolase</keyword>
<dbReference type="EMBL" id="AVOT02001951">
    <property type="protein sequence ID" value="MBW0468720.1"/>
    <property type="molecule type" value="Genomic_DNA"/>
</dbReference>
<dbReference type="GO" id="GO:0003964">
    <property type="term" value="F:RNA-directed DNA polymerase activity"/>
    <property type="evidence" value="ECO:0007669"/>
    <property type="project" value="UniProtKB-KW"/>
</dbReference>
<comment type="caution">
    <text evidence="10">The sequence shown here is derived from an EMBL/GenBank/DDBJ whole genome shotgun (WGS) entry which is preliminary data.</text>
</comment>
<dbReference type="InterPro" id="IPR000953">
    <property type="entry name" value="Chromo/chromo_shadow_dom"/>
</dbReference>